<dbReference type="GO" id="GO:0051479">
    <property type="term" value="P:mannosylglycerate biosynthetic process"/>
    <property type="evidence" value="ECO:0007669"/>
    <property type="project" value="InterPro"/>
</dbReference>
<reference evidence="4 7" key="2">
    <citation type="submission" date="2020-11" db="EMBL/GenBank/DDBJ databases">
        <title>Enhanced detection system for hospital associated transmission using whole genome sequencing surveillance.</title>
        <authorList>
            <person name="Harrison L.H."/>
            <person name="Van Tyne D."/>
            <person name="Marsh J.W."/>
            <person name="Griffith M.P."/>
            <person name="Snyder D.J."/>
            <person name="Cooper V.S."/>
            <person name="Mustapha M."/>
        </authorList>
    </citation>
    <scope>NUCLEOTIDE SEQUENCE [LARGE SCALE GENOMIC DNA]</scope>
    <source>
        <strain evidence="4 7">SER00230</strain>
    </source>
</reference>
<organism evidence="5 6">
    <name type="scientific">Serratia rubidaea</name>
    <name type="common">Serratia marinorubra</name>
    <dbReference type="NCBI Taxonomy" id="61652"/>
    <lineage>
        <taxon>Bacteria</taxon>
        <taxon>Pseudomonadati</taxon>
        <taxon>Pseudomonadota</taxon>
        <taxon>Gammaproteobacteria</taxon>
        <taxon>Enterobacterales</taxon>
        <taxon>Yersiniaceae</taxon>
        <taxon>Serratia</taxon>
    </lineage>
</organism>
<dbReference type="PANTHER" id="PTHR10000">
    <property type="entry name" value="PHOSPHOSERINE PHOSPHATASE"/>
    <property type="match status" value="1"/>
</dbReference>
<evidence type="ECO:0000313" key="7">
    <source>
        <dbReference type="Proteomes" id="UP000624159"/>
    </source>
</evidence>
<accession>A0A3S5B1C7</accession>
<dbReference type="NCBIfam" id="NF002976">
    <property type="entry name" value="PRK03669.1"/>
    <property type="match status" value="1"/>
</dbReference>
<dbReference type="InterPro" id="IPR036412">
    <property type="entry name" value="HAD-like_sf"/>
</dbReference>
<dbReference type="SFLD" id="SFLDS00003">
    <property type="entry name" value="Haloacid_Dehalogenase"/>
    <property type="match status" value="1"/>
</dbReference>
<dbReference type="Gene3D" id="3.40.50.1000">
    <property type="entry name" value="HAD superfamily/HAD-like"/>
    <property type="match status" value="1"/>
</dbReference>
<dbReference type="EC" id="3.1.3.70" evidence="4 5"/>
<dbReference type="SFLD" id="SFLDG01142">
    <property type="entry name" value="C2.B.2:_Mannosyl-3-phosphoglyc"/>
    <property type="match status" value="1"/>
</dbReference>
<keyword evidence="2 5" id="KW-0378">Hydrolase</keyword>
<evidence type="ECO:0000256" key="3">
    <source>
        <dbReference type="ARBA" id="ARBA00022842"/>
    </source>
</evidence>
<dbReference type="EMBL" id="JADULK010000013">
    <property type="protein sequence ID" value="MBH1931977.1"/>
    <property type="molecule type" value="Genomic_DNA"/>
</dbReference>
<reference evidence="5 6" key="1">
    <citation type="submission" date="2018-12" db="EMBL/GenBank/DDBJ databases">
        <authorList>
            <consortium name="Pathogen Informatics"/>
        </authorList>
    </citation>
    <scope>NUCLEOTIDE SEQUENCE [LARGE SCALE GENOMIC DNA]</scope>
    <source>
        <strain evidence="5 6">NCTC10036</strain>
    </source>
</reference>
<dbReference type="InterPro" id="IPR006379">
    <property type="entry name" value="HAD-SF_hydro_IIB"/>
</dbReference>
<dbReference type="EMBL" id="LR134493">
    <property type="protein sequence ID" value="VEI70612.1"/>
    <property type="molecule type" value="Genomic_DNA"/>
</dbReference>
<keyword evidence="3" id="KW-0460">Magnesium</keyword>
<dbReference type="GeneID" id="61765747"/>
<keyword evidence="1" id="KW-0479">Metal-binding</keyword>
<evidence type="ECO:0000313" key="6">
    <source>
        <dbReference type="Proteomes" id="UP000281904"/>
    </source>
</evidence>
<dbReference type="InterPro" id="IPR023214">
    <property type="entry name" value="HAD_sf"/>
</dbReference>
<dbReference type="Gene3D" id="3.30.980.20">
    <property type="entry name" value="Putative mannosyl-3-phosphoglycerate phosphatase, domain 2"/>
    <property type="match status" value="1"/>
</dbReference>
<dbReference type="GO" id="GO:0005829">
    <property type="term" value="C:cytosol"/>
    <property type="evidence" value="ECO:0007669"/>
    <property type="project" value="TreeGrafter"/>
</dbReference>
<dbReference type="SFLD" id="SFLDG01140">
    <property type="entry name" value="C2.B:_Phosphomannomutase_and_P"/>
    <property type="match status" value="1"/>
</dbReference>
<dbReference type="Pfam" id="PF08282">
    <property type="entry name" value="Hydrolase_3"/>
    <property type="match status" value="2"/>
</dbReference>
<dbReference type="RefSeq" id="WP_054305054.1">
    <property type="nucleotide sequence ID" value="NZ_CAMIPJ010000001.1"/>
</dbReference>
<name>A0A3S5B1C7_SERRU</name>
<evidence type="ECO:0000313" key="4">
    <source>
        <dbReference type="EMBL" id="MBH1931977.1"/>
    </source>
</evidence>
<gene>
    <name evidence="5" type="primary">yedP</name>
    <name evidence="4" type="ORF">I5U13_20180</name>
    <name evidence="5" type="ORF">NCTC10036_04059</name>
</gene>
<dbReference type="Proteomes" id="UP000281904">
    <property type="component" value="Chromosome"/>
</dbReference>
<dbReference type="PANTHER" id="PTHR10000:SF8">
    <property type="entry name" value="HAD SUPERFAMILY HYDROLASE-LIKE, TYPE 3"/>
    <property type="match status" value="1"/>
</dbReference>
<keyword evidence="7" id="KW-1185">Reference proteome</keyword>
<dbReference type="AlphaFoldDB" id="A0A3S5B1C7"/>
<dbReference type="InterPro" id="IPR006381">
    <property type="entry name" value="HAD-SF-IIB-MPGP"/>
</dbReference>
<dbReference type="GO" id="GO:0000287">
    <property type="term" value="F:magnesium ion binding"/>
    <property type="evidence" value="ECO:0007669"/>
    <property type="project" value="TreeGrafter"/>
</dbReference>
<evidence type="ECO:0000256" key="1">
    <source>
        <dbReference type="ARBA" id="ARBA00022723"/>
    </source>
</evidence>
<dbReference type="NCBIfam" id="TIGR01484">
    <property type="entry name" value="HAD-SF-IIB"/>
    <property type="match status" value="1"/>
</dbReference>
<protein>
    <submittedName>
        <fullName evidence="4 5">Mannosyl-3-phosphoglycerate phosphatase</fullName>
        <ecNumber evidence="4 5">3.1.3.70</ecNumber>
    </submittedName>
</protein>
<evidence type="ECO:0000313" key="5">
    <source>
        <dbReference type="EMBL" id="VEI70612.1"/>
    </source>
</evidence>
<evidence type="ECO:0000256" key="2">
    <source>
        <dbReference type="ARBA" id="ARBA00022801"/>
    </source>
</evidence>
<dbReference type="NCBIfam" id="TIGR01486">
    <property type="entry name" value="HAD-SF-IIB-MPGP"/>
    <property type="match status" value="1"/>
</dbReference>
<dbReference type="SUPFAM" id="SSF56784">
    <property type="entry name" value="HAD-like"/>
    <property type="match status" value="1"/>
</dbReference>
<proteinExistence type="predicted"/>
<dbReference type="GO" id="GO:0050531">
    <property type="term" value="F:mannosyl-3-phosphoglycerate phosphatase activity"/>
    <property type="evidence" value="ECO:0007669"/>
    <property type="project" value="UniProtKB-EC"/>
</dbReference>
<sequence length="273" mass="30602">MLTLKDNLLIFSDLDGSLLDHDSYSWQAAQPWLQRLNAARLPVIIASSKTAAEIIVLQQRLGLSAFPFIAENGAQVVFPAAWHRPARVFGADYAAIVNALRRLRASFAFRGFADVDDATVAQWCGFTPAEARLARQRAGTEPLRWLDDERQLAQFRRALAQQRLALTRGGRFYHVMGRGVSKGRAARWLTRRYQLRHQRAFATLALGDGPNDLPLLQSADYAVLIRARHGAALRLPATRRGRLYRSRQTGPAGWSEGLDHFLLSGNVRRIAHE</sequence>
<dbReference type="Proteomes" id="UP000624159">
    <property type="component" value="Unassembled WGS sequence"/>
</dbReference>